<dbReference type="InterPro" id="IPR001471">
    <property type="entry name" value="AP2/ERF_dom"/>
</dbReference>
<feature type="domain" description="AP2/ERF" evidence="7">
    <location>
        <begin position="121"/>
        <end position="178"/>
    </location>
</feature>
<dbReference type="GO" id="GO:0003677">
    <property type="term" value="F:DNA binding"/>
    <property type="evidence" value="ECO:0007669"/>
    <property type="project" value="UniProtKB-KW"/>
</dbReference>
<dbReference type="CDD" id="cd00018">
    <property type="entry name" value="AP2"/>
    <property type="match status" value="1"/>
</dbReference>
<dbReference type="FunFam" id="3.30.730.10:FF:000001">
    <property type="entry name" value="Ethylene-responsive transcription factor 2"/>
    <property type="match status" value="1"/>
</dbReference>
<dbReference type="InterPro" id="IPR050913">
    <property type="entry name" value="AP2/ERF_ERF"/>
</dbReference>
<dbReference type="PROSITE" id="PS51032">
    <property type="entry name" value="AP2_ERF"/>
    <property type="match status" value="1"/>
</dbReference>
<evidence type="ECO:0000256" key="2">
    <source>
        <dbReference type="ARBA" id="ARBA00023015"/>
    </source>
</evidence>
<sequence>MFRLLTENPSFRGSFLEPQNSFSSPFTFNHYNPTSYPPVSPDISASVSLSDSFKKSPDTPPVLDGIGAIVGQQVLFGTNDSMNSEVPGLSSISQRTGPETSKQESGAVRSSVSNGVPIRKTYRGVRKRPWGRWSAEIRDRIGRCRHWLGTFDTAEEAARAYDSAARRLRGAKARTNFEIPPVLPPVSSSSSSPPSACSGSISNNAEARKRTNVNNHSSKMVGNGGRKCAVVTSVAHLFSDFEGKGTSAGGNVELDLKLGMGSDGHHGGNKSAASAPPSMLYLVVSCSWANVNPCARMVAMTGQLIKAHSQKMIFADECSQEDDDDEYRN</sequence>
<feature type="compositionally biased region" description="Low complexity" evidence="6">
    <location>
        <begin position="185"/>
        <end position="202"/>
    </location>
</feature>
<dbReference type="PANTHER" id="PTHR31194">
    <property type="entry name" value="SHN SHINE , DNA BINDING / TRANSCRIPTION FACTOR"/>
    <property type="match status" value="1"/>
</dbReference>
<evidence type="ECO:0000256" key="3">
    <source>
        <dbReference type="ARBA" id="ARBA00023125"/>
    </source>
</evidence>
<evidence type="ECO:0000256" key="5">
    <source>
        <dbReference type="ARBA" id="ARBA00023242"/>
    </source>
</evidence>
<dbReference type="OrthoDB" id="1926799at2759"/>
<evidence type="ECO:0000256" key="6">
    <source>
        <dbReference type="SAM" id="MobiDB-lite"/>
    </source>
</evidence>
<dbReference type="GO" id="GO:0003700">
    <property type="term" value="F:DNA-binding transcription factor activity"/>
    <property type="evidence" value="ECO:0007669"/>
    <property type="project" value="InterPro"/>
</dbReference>
<dbReference type="GO" id="GO:0005634">
    <property type="term" value="C:nucleus"/>
    <property type="evidence" value="ECO:0007669"/>
    <property type="project" value="UniProtKB-SubCell"/>
</dbReference>
<keyword evidence="3" id="KW-0238">DNA-binding</keyword>
<evidence type="ECO:0000256" key="1">
    <source>
        <dbReference type="ARBA" id="ARBA00004123"/>
    </source>
</evidence>
<dbReference type="SMART" id="SM00380">
    <property type="entry name" value="AP2"/>
    <property type="match status" value="1"/>
</dbReference>
<evidence type="ECO:0000259" key="7">
    <source>
        <dbReference type="PROSITE" id="PS51032"/>
    </source>
</evidence>
<comment type="subcellular location">
    <subcellularLocation>
        <location evidence="1">Nucleus</location>
    </subcellularLocation>
</comment>
<keyword evidence="2" id="KW-0805">Transcription regulation</keyword>
<protein>
    <recommendedName>
        <fullName evidence="7">AP2/ERF domain-containing protein</fullName>
    </recommendedName>
</protein>
<dbReference type="PANTHER" id="PTHR31194:SF140">
    <property type="entry name" value="ETHYLENE-RESPONSIVE TRANSCRIPTION FACTOR CRF2"/>
    <property type="match status" value="1"/>
</dbReference>
<evidence type="ECO:0000256" key="4">
    <source>
        <dbReference type="ARBA" id="ARBA00023163"/>
    </source>
</evidence>
<proteinExistence type="predicted"/>
<evidence type="ECO:0000313" key="9">
    <source>
        <dbReference type="Proteomes" id="UP000886885"/>
    </source>
</evidence>
<keyword evidence="9" id="KW-1185">Reference proteome</keyword>
<dbReference type="EMBL" id="JAAWWB010000034">
    <property type="protein sequence ID" value="KAG6741505.1"/>
    <property type="molecule type" value="Genomic_DNA"/>
</dbReference>
<accession>A0A8X7Y9K2</accession>
<organism evidence="8 9">
    <name type="scientific">Populus tomentosa</name>
    <name type="common">Chinese white poplar</name>
    <dbReference type="NCBI Taxonomy" id="118781"/>
    <lineage>
        <taxon>Eukaryota</taxon>
        <taxon>Viridiplantae</taxon>
        <taxon>Streptophyta</taxon>
        <taxon>Embryophyta</taxon>
        <taxon>Tracheophyta</taxon>
        <taxon>Spermatophyta</taxon>
        <taxon>Magnoliopsida</taxon>
        <taxon>eudicotyledons</taxon>
        <taxon>Gunneridae</taxon>
        <taxon>Pentapetalae</taxon>
        <taxon>rosids</taxon>
        <taxon>fabids</taxon>
        <taxon>Malpighiales</taxon>
        <taxon>Salicaceae</taxon>
        <taxon>Saliceae</taxon>
        <taxon>Populus</taxon>
    </lineage>
</organism>
<dbReference type="Proteomes" id="UP000886885">
    <property type="component" value="Chromosome 17D"/>
</dbReference>
<dbReference type="AlphaFoldDB" id="A0A8X7Y9K2"/>
<comment type="caution">
    <text evidence="8">The sequence shown here is derived from an EMBL/GenBank/DDBJ whole genome shotgun (WGS) entry which is preliminary data.</text>
</comment>
<keyword evidence="5" id="KW-0539">Nucleus</keyword>
<evidence type="ECO:0000313" key="8">
    <source>
        <dbReference type="EMBL" id="KAG6741505.1"/>
    </source>
</evidence>
<reference evidence="8" key="1">
    <citation type="journal article" date="2020" name="bioRxiv">
        <title>Hybrid origin of Populus tomentosa Carr. identified through genome sequencing and phylogenomic analysis.</title>
        <authorList>
            <person name="An X."/>
            <person name="Gao K."/>
            <person name="Chen Z."/>
            <person name="Li J."/>
            <person name="Yang X."/>
            <person name="Yang X."/>
            <person name="Zhou J."/>
            <person name="Guo T."/>
            <person name="Zhao T."/>
            <person name="Huang S."/>
            <person name="Miao D."/>
            <person name="Khan W.U."/>
            <person name="Rao P."/>
            <person name="Ye M."/>
            <person name="Lei B."/>
            <person name="Liao W."/>
            <person name="Wang J."/>
            <person name="Ji L."/>
            <person name="Li Y."/>
            <person name="Guo B."/>
            <person name="Mustafa N.S."/>
            <person name="Li S."/>
            <person name="Yun Q."/>
            <person name="Keller S.R."/>
            <person name="Mao J."/>
            <person name="Zhang R."/>
            <person name="Strauss S.H."/>
        </authorList>
    </citation>
    <scope>NUCLEOTIDE SEQUENCE</scope>
    <source>
        <strain evidence="8">GM15</strain>
        <tissue evidence="8">Leaf</tissue>
    </source>
</reference>
<gene>
    <name evidence="8" type="ORF">POTOM_054766</name>
</gene>
<dbReference type="Pfam" id="PF00847">
    <property type="entry name" value="AP2"/>
    <property type="match status" value="1"/>
</dbReference>
<name>A0A8X7Y9K2_POPTO</name>
<keyword evidence="4" id="KW-0804">Transcription</keyword>
<feature type="region of interest" description="Disordered" evidence="6">
    <location>
        <begin position="178"/>
        <end position="221"/>
    </location>
</feature>
<feature type="region of interest" description="Disordered" evidence="6">
    <location>
        <begin position="85"/>
        <end position="113"/>
    </location>
</feature>